<evidence type="ECO:0000313" key="2">
    <source>
        <dbReference type="Proteomes" id="UP000245081"/>
    </source>
</evidence>
<keyword evidence="2" id="KW-1185">Reference proteome</keyword>
<dbReference type="Gene3D" id="3.30.70.120">
    <property type="match status" value="1"/>
</dbReference>
<proteinExistence type="predicted"/>
<name>A0A2R5FB71_9PROT</name>
<dbReference type="InterPro" id="IPR015867">
    <property type="entry name" value="N-reg_PII/ATP_PRibTrfase_C"/>
</dbReference>
<dbReference type="AlphaFoldDB" id="A0A2R5FB71"/>
<dbReference type="RefSeq" id="WP_109016640.1">
    <property type="nucleotide sequence ID" value="NZ_BDOQ01000019.1"/>
</dbReference>
<evidence type="ECO:0000313" key="1">
    <source>
        <dbReference type="EMBL" id="GBG15482.1"/>
    </source>
</evidence>
<organism evidence="1 2">
    <name type="scientific">Novimethylophilus kurashikiensis</name>
    <dbReference type="NCBI Taxonomy" id="1825523"/>
    <lineage>
        <taxon>Bacteria</taxon>
        <taxon>Pseudomonadati</taxon>
        <taxon>Pseudomonadota</taxon>
        <taxon>Betaproteobacteria</taxon>
        <taxon>Nitrosomonadales</taxon>
        <taxon>Methylophilaceae</taxon>
        <taxon>Novimethylophilus</taxon>
    </lineage>
</organism>
<accession>A0A2R5FB71</accession>
<protein>
    <submittedName>
        <fullName evidence="1">Peptidase</fullName>
    </submittedName>
</protein>
<dbReference type="Proteomes" id="UP000245081">
    <property type="component" value="Unassembled WGS sequence"/>
</dbReference>
<dbReference type="InterPro" id="IPR021634">
    <property type="entry name" value="DUF3240"/>
</dbReference>
<sequence>MSACVLMIFAPPALEETLVDWLLENESVSGFSTMHGYGHGANTSAMSLLDQVAGRQRKVEFIVSTTEAVAQQLVAGLREKFAGSRLHYMVMPLVSEGTI</sequence>
<dbReference type="Pfam" id="PF11582">
    <property type="entry name" value="DUF3240"/>
    <property type="match status" value="1"/>
</dbReference>
<comment type="caution">
    <text evidence="1">The sequence shown here is derived from an EMBL/GenBank/DDBJ whole genome shotgun (WGS) entry which is preliminary data.</text>
</comment>
<dbReference type="OrthoDB" id="8537254at2"/>
<reference evidence="1 2" key="1">
    <citation type="journal article" date="2018" name="Environ. Microbiol.">
        <title>Isolation and genomic characterization of Novimethylophilus kurashikiensis gen. nov. sp. nov., a new lanthanide-dependent methylotrophic species of Methylophilaceae.</title>
        <authorList>
            <person name="Lv H."/>
            <person name="Sahin N."/>
            <person name="Tani A."/>
        </authorList>
    </citation>
    <scope>NUCLEOTIDE SEQUENCE [LARGE SCALE GENOMIC DNA]</scope>
    <source>
        <strain evidence="1 2">La2-4</strain>
    </source>
</reference>
<dbReference type="EMBL" id="BDOQ01000019">
    <property type="protein sequence ID" value="GBG15482.1"/>
    <property type="molecule type" value="Genomic_DNA"/>
</dbReference>
<gene>
    <name evidence="1" type="ORF">NMK_3090</name>
</gene>